<evidence type="ECO:0000256" key="3">
    <source>
        <dbReference type="PIRSR" id="PIRSR005902-1"/>
    </source>
</evidence>
<dbReference type="InterPro" id="IPR015991">
    <property type="entry name" value="TatD/YcfH-like"/>
</dbReference>
<dbReference type="InterPro" id="IPR032466">
    <property type="entry name" value="Metal_Hydrolase"/>
</dbReference>
<dbReference type="InterPro" id="IPR001130">
    <property type="entry name" value="TatD-like"/>
</dbReference>
<dbReference type="PANTHER" id="PTHR46124:SF2">
    <property type="entry name" value="D-AMINOACYL-TRNA DEACYLASE"/>
    <property type="match status" value="1"/>
</dbReference>
<evidence type="ECO:0000256" key="2">
    <source>
        <dbReference type="ARBA" id="ARBA00022801"/>
    </source>
</evidence>
<comment type="caution">
    <text evidence="4">The sequence shown here is derived from an EMBL/GenBank/DDBJ whole genome shotgun (WGS) entry which is preliminary data.</text>
</comment>
<dbReference type="Pfam" id="PF01026">
    <property type="entry name" value="TatD_DNase"/>
    <property type="match status" value="1"/>
</dbReference>
<dbReference type="SUPFAM" id="SSF51556">
    <property type="entry name" value="Metallo-dependent hydrolases"/>
    <property type="match status" value="1"/>
</dbReference>
<evidence type="ECO:0000313" key="5">
    <source>
        <dbReference type="Proteomes" id="UP000176185"/>
    </source>
</evidence>
<dbReference type="GO" id="GO:0004536">
    <property type="term" value="F:DNA nuclease activity"/>
    <property type="evidence" value="ECO:0007669"/>
    <property type="project" value="InterPro"/>
</dbReference>
<organism evidence="4 5">
    <name type="scientific">Candidatus Adlerbacteria bacterium RIFCSPLOWO2_01_FULL_51_16</name>
    <dbReference type="NCBI Taxonomy" id="1797243"/>
    <lineage>
        <taxon>Bacteria</taxon>
        <taxon>Candidatus Adleribacteriota</taxon>
    </lineage>
</organism>
<dbReference type="EMBL" id="MEWX01000003">
    <property type="protein sequence ID" value="OGC81139.1"/>
    <property type="molecule type" value="Genomic_DNA"/>
</dbReference>
<dbReference type="FunFam" id="3.20.20.140:FF:000005">
    <property type="entry name" value="TatD family hydrolase"/>
    <property type="match status" value="1"/>
</dbReference>
<protein>
    <recommendedName>
        <fullName evidence="6">Hydrolase TatD</fullName>
    </recommendedName>
</protein>
<dbReference type="GO" id="GO:0016788">
    <property type="term" value="F:hydrolase activity, acting on ester bonds"/>
    <property type="evidence" value="ECO:0007669"/>
    <property type="project" value="InterPro"/>
</dbReference>
<evidence type="ECO:0008006" key="6">
    <source>
        <dbReference type="Google" id="ProtNLM"/>
    </source>
</evidence>
<proteinExistence type="predicted"/>
<feature type="binding site" evidence="3">
    <location>
        <position position="8"/>
    </location>
    <ligand>
        <name>a divalent metal cation</name>
        <dbReference type="ChEBI" id="CHEBI:60240"/>
        <label>1</label>
    </ligand>
</feature>
<dbReference type="GO" id="GO:0005829">
    <property type="term" value="C:cytosol"/>
    <property type="evidence" value="ECO:0007669"/>
    <property type="project" value="TreeGrafter"/>
</dbReference>
<evidence type="ECO:0000256" key="1">
    <source>
        <dbReference type="ARBA" id="ARBA00022723"/>
    </source>
</evidence>
<dbReference type="CDD" id="cd01310">
    <property type="entry name" value="TatD_DNAse"/>
    <property type="match status" value="1"/>
</dbReference>
<dbReference type="Proteomes" id="UP000176185">
    <property type="component" value="Unassembled WGS sequence"/>
</dbReference>
<dbReference type="AlphaFoldDB" id="A0A1F4XHN0"/>
<feature type="binding site" evidence="3">
    <location>
        <position position="131"/>
    </location>
    <ligand>
        <name>a divalent metal cation</name>
        <dbReference type="ChEBI" id="CHEBI:60240"/>
        <label>2</label>
    </ligand>
</feature>
<reference evidence="4 5" key="1">
    <citation type="journal article" date="2016" name="Nat. Commun.">
        <title>Thousands of microbial genomes shed light on interconnected biogeochemical processes in an aquifer system.</title>
        <authorList>
            <person name="Anantharaman K."/>
            <person name="Brown C.T."/>
            <person name="Hug L.A."/>
            <person name="Sharon I."/>
            <person name="Castelle C.J."/>
            <person name="Probst A.J."/>
            <person name="Thomas B.C."/>
            <person name="Singh A."/>
            <person name="Wilkins M.J."/>
            <person name="Karaoz U."/>
            <person name="Brodie E.L."/>
            <person name="Williams K.H."/>
            <person name="Hubbard S.S."/>
            <person name="Banfield J.F."/>
        </authorList>
    </citation>
    <scope>NUCLEOTIDE SEQUENCE [LARGE SCALE GENOMIC DNA]</scope>
</reference>
<dbReference type="PANTHER" id="PTHR46124">
    <property type="entry name" value="D-AMINOACYL-TRNA DEACYLASE"/>
    <property type="match status" value="1"/>
</dbReference>
<dbReference type="NCBIfam" id="TIGR00010">
    <property type="entry name" value="YchF/TatD family DNA exonuclease"/>
    <property type="match status" value="1"/>
</dbReference>
<dbReference type="GO" id="GO:0046872">
    <property type="term" value="F:metal ion binding"/>
    <property type="evidence" value="ECO:0007669"/>
    <property type="project" value="UniProtKB-KW"/>
</dbReference>
<feature type="binding site" evidence="3">
    <location>
        <position position="155"/>
    </location>
    <ligand>
        <name>a divalent metal cation</name>
        <dbReference type="ChEBI" id="CHEBI:60240"/>
        <label>2</label>
    </ligand>
</feature>
<dbReference type="PIRSF" id="PIRSF005902">
    <property type="entry name" value="DNase_TatD"/>
    <property type="match status" value="1"/>
</dbReference>
<keyword evidence="2" id="KW-0378">Hydrolase</keyword>
<feature type="binding site" evidence="3">
    <location>
        <position position="10"/>
    </location>
    <ligand>
        <name>a divalent metal cation</name>
        <dbReference type="ChEBI" id="CHEBI:60240"/>
        <label>1</label>
    </ligand>
</feature>
<gene>
    <name evidence="4" type="ORF">A2943_00605</name>
</gene>
<sequence length="255" mass="28591">MLTLFDSHCHVQFPQYKDDFAKVLARMQELQMGAIVVGTDLATSKAGVELAEKYDFLWASVGLHPNDNKGELFDEKAFEDLAKNPKVVAVGECGLDYFRSGGTDEEKQIQKERFEKQIALAERLKKALIIHCRNAHDDCSSILQNTRIEVPVVMHFFTATAEVAQKYLDLGCYLSFPGPITYTDMYDDSIRITPMDKILAETDAPFAAPTPYRGKRNEPSYVAEVVKKIAAVKNISSKETASQITLNSQRVFGLR</sequence>
<feature type="binding site" evidence="3">
    <location>
        <position position="92"/>
    </location>
    <ligand>
        <name>a divalent metal cation</name>
        <dbReference type="ChEBI" id="CHEBI:60240"/>
        <label>1</label>
    </ligand>
</feature>
<dbReference type="Gene3D" id="3.20.20.140">
    <property type="entry name" value="Metal-dependent hydrolases"/>
    <property type="match status" value="1"/>
</dbReference>
<accession>A0A1F4XHN0</accession>
<feature type="binding site" evidence="3">
    <location>
        <position position="203"/>
    </location>
    <ligand>
        <name>a divalent metal cation</name>
        <dbReference type="ChEBI" id="CHEBI:60240"/>
        <label>1</label>
    </ligand>
</feature>
<evidence type="ECO:0000313" key="4">
    <source>
        <dbReference type="EMBL" id="OGC81139.1"/>
    </source>
</evidence>
<keyword evidence="1 3" id="KW-0479">Metal-binding</keyword>
<dbReference type="STRING" id="1797243.A2943_00605"/>
<name>A0A1F4XHN0_9BACT</name>